<evidence type="ECO:0000313" key="13">
    <source>
        <dbReference type="Proteomes" id="UP000001744"/>
    </source>
</evidence>
<dbReference type="AlphaFoldDB" id="B6K0V3"/>
<feature type="region of interest" description="Disordered" evidence="7">
    <location>
        <begin position="442"/>
        <end position="488"/>
    </location>
</feature>
<feature type="compositionally biased region" description="Basic and acidic residues" evidence="7">
    <location>
        <begin position="365"/>
        <end position="374"/>
    </location>
</feature>
<comment type="subcellular location">
    <subcellularLocation>
        <location evidence="1">Nucleus</location>
    </subcellularLocation>
</comment>
<evidence type="ECO:0000256" key="7">
    <source>
        <dbReference type="SAM" id="MobiDB-lite"/>
    </source>
</evidence>
<proteinExistence type="predicted"/>
<keyword evidence="13" id="KW-1185">Reference proteome</keyword>
<feature type="compositionally biased region" description="Polar residues" evidence="7">
    <location>
        <begin position="461"/>
        <end position="488"/>
    </location>
</feature>
<keyword evidence="5" id="KW-0539">Nucleus</keyword>
<organism evidence="11 13">
    <name type="scientific">Schizosaccharomyces japonicus (strain yFS275 / FY16936)</name>
    <name type="common">Fission yeast</name>
    <dbReference type="NCBI Taxonomy" id="402676"/>
    <lineage>
        <taxon>Eukaryota</taxon>
        <taxon>Fungi</taxon>
        <taxon>Dikarya</taxon>
        <taxon>Ascomycota</taxon>
        <taxon>Taphrinomycotina</taxon>
        <taxon>Schizosaccharomycetes</taxon>
        <taxon>Schizosaccharomycetales</taxon>
        <taxon>Schizosaccharomycetaceae</taxon>
        <taxon>Schizosaccharomyces</taxon>
    </lineage>
</organism>
<dbReference type="FunFam" id="3.10.20.90:FF:000070">
    <property type="entry name" value="E3 ubiquitin-protein ligase RBBP6 isoform X2"/>
    <property type="match status" value="1"/>
</dbReference>
<feature type="domain" description="CCHC-type" evidence="9">
    <location>
        <begin position="183"/>
        <end position="197"/>
    </location>
</feature>
<dbReference type="PROSITE" id="PS50089">
    <property type="entry name" value="ZF_RING_2"/>
    <property type="match status" value="1"/>
</dbReference>
<keyword evidence="11" id="KW-0436">Ligase</keyword>
<evidence type="ECO:0000256" key="5">
    <source>
        <dbReference type="ARBA" id="ARBA00023242"/>
    </source>
</evidence>
<dbReference type="PANTHER" id="PTHR15439:SF0">
    <property type="entry name" value="CELL DIVISION CYCLE AND APOPTOSIS REGULATOR PROTEIN 1-RELATED"/>
    <property type="match status" value="1"/>
</dbReference>
<dbReference type="GO" id="GO:0006397">
    <property type="term" value="P:mRNA processing"/>
    <property type="evidence" value="ECO:0007669"/>
    <property type="project" value="InterPro"/>
</dbReference>
<feature type="domain" description="DWNN" evidence="10">
    <location>
        <begin position="5"/>
        <end position="79"/>
    </location>
</feature>
<dbReference type="FunFam" id="4.10.60.10:FF:000005">
    <property type="entry name" value="E3 ubiquitin-protein ligase RBBP6"/>
    <property type="match status" value="1"/>
</dbReference>
<dbReference type="EMBL" id="KE651166">
    <property type="protein sequence ID" value="EEB07574.1"/>
    <property type="molecule type" value="Genomic_DNA"/>
</dbReference>
<dbReference type="VEuPathDB" id="FungiDB:SJAG_02668"/>
<dbReference type="OrthoDB" id="106784at2759"/>
<gene>
    <name evidence="12" type="primary">mpe1</name>
    <name evidence="11" type="ORF">SJAG_02668</name>
</gene>
<evidence type="ECO:0000259" key="10">
    <source>
        <dbReference type="PROSITE" id="PS51282"/>
    </source>
</evidence>
<dbReference type="OMA" id="NVPDHEP"/>
<dbReference type="GeneID" id="7047771"/>
<dbReference type="eggNOG" id="KOG0314">
    <property type="taxonomic scope" value="Eukaryota"/>
</dbReference>
<dbReference type="Pfam" id="PF08783">
    <property type="entry name" value="DWNN"/>
    <property type="match status" value="1"/>
</dbReference>
<dbReference type="GO" id="GO:0006511">
    <property type="term" value="P:ubiquitin-dependent protein catabolic process"/>
    <property type="evidence" value="ECO:0000318"/>
    <property type="project" value="GO_Central"/>
</dbReference>
<dbReference type="GO" id="GO:0005847">
    <property type="term" value="C:mRNA cleavage and polyadenylation specificity factor complex"/>
    <property type="evidence" value="ECO:0007669"/>
    <property type="project" value="EnsemblFungi"/>
</dbReference>
<dbReference type="GO" id="GO:0006369">
    <property type="term" value="P:termination of RNA polymerase II transcription"/>
    <property type="evidence" value="ECO:0007669"/>
    <property type="project" value="EnsemblFungi"/>
</dbReference>
<feature type="domain" description="RING-type" evidence="8">
    <location>
        <begin position="280"/>
        <end position="320"/>
    </location>
</feature>
<keyword evidence="4" id="KW-0862">Zinc</keyword>
<protein>
    <submittedName>
        <fullName evidence="11">Ubiquitin-protein ligase E3 RBBP6 family protein</fullName>
    </submittedName>
</protein>
<evidence type="ECO:0000256" key="2">
    <source>
        <dbReference type="ARBA" id="ARBA00022723"/>
    </source>
</evidence>
<evidence type="ECO:0000259" key="9">
    <source>
        <dbReference type="PROSITE" id="PS50158"/>
    </source>
</evidence>
<evidence type="ECO:0000313" key="12">
    <source>
        <dbReference type="JaponicusDB" id="SJAG_02668"/>
    </source>
</evidence>
<dbReference type="InterPro" id="IPR014891">
    <property type="entry name" value="DWNN_domain"/>
</dbReference>
<dbReference type="GO" id="GO:0000209">
    <property type="term" value="P:protein polyubiquitination"/>
    <property type="evidence" value="ECO:0007669"/>
    <property type="project" value="EnsemblFungi"/>
</dbReference>
<dbReference type="Pfam" id="PF13696">
    <property type="entry name" value="zf-CCHC_2"/>
    <property type="match status" value="1"/>
</dbReference>
<reference evidence="11 13" key="1">
    <citation type="journal article" date="2011" name="Science">
        <title>Comparative functional genomics of the fission yeasts.</title>
        <authorList>
            <person name="Rhind N."/>
            <person name="Chen Z."/>
            <person name="Yassour M."/>
            <person name="Thompson D.A."/>
            <person name="Haas B.J."/>
            <person name="Habib N."/>
            <person name="Wapinski I."/>
            <person name="Roy S."/>
            <person name="Lin M.F."/>
            <person name="Heiman D.I."/>
            <person name="Young S.K."/>
            <person name="Furuya K."/>
            <person name="Guo Y."/>
            <person name="Pidoux A."/>
            <person name="Chen H.M."/>
            <person name="Robbertse B."/>
            <person name="Goldberg J.M."/>
            <person name="Aoki K."/>
            <person name="Bayne E.H."/>
            <person name="Berlin A.M."/>
            <person name="Desjardins C.A."/>
            <person name="Dobbs E."/>
            <person name="Dukaj L."/>
            <person name="Fan L."/>
            <person name="FitzGerald M.G."/>
            <person name="French C."/>
            <person name="Gujja S."/>
            <person name="Hansen K."/>
            <person name="Keifenheim D."/>
            <person name="Levin J.Z."/>
            <person name="Mosher R.A."/>
            <person name="Mueller C.A."/>
            <person name="Pfiffner J."/>
            <person name="Priest M."/>
            <person name="Russ C."/>
            <person name="Smialowska A."/>
            <person name="Swoboda P."/>
            <person name="Sykes S.M."/>
            <person name="Vaughn M."/>
            <person name="Vengrova S."/>
            <person name="Yoder R."/>
            <person name="Zeng Q."/>
            <person name="Allshire R."/>
            <person name="Baulcombe D."/>
            <person name="Birren B.W."/>
            <person name="Brown W."/>
            <person name="Ekwall K."/>
            <person name="Kellis M."/>
            <person name="Leatherwood J."/>
            <person name="Levin H."/>
            <person name="Margalit H."/>
            <person name="Martienssen R."/>
            <person name="Nieduszynski C.A."/>
            <person name="Spatafora J.W."/>
            <person name="Friedman N."/>
            <person name="Dalgaard J.Z."/>
            <person name="Baumann P."/>
            <person name="Niki H."/>
            <person name="Regev A."/>
            <person name="Nusbaum C."/>
        </authorList>
    </citation>
    <scope>NUCLEOTIDE SEQUENCE [LARGE SCALE GENOMIC DNA]</scope>
    <source>
        <strain evidence="13">yFS275 / FY16936</strain>
    </source>
</reference>
<keyword evidence="3 6" id="KW-0863">Zinc-finger</keyword>
<dbReference type="CDD" id="cd16620">
    <property type="entry name" value="vRING-HC-C4C4_RBBP6"/>
    <property type="match status" value="1"/>
</dbReference>
<dbReference type="Gene3D" id="3.30.40.10">
    <property type="entry name" value="Zinc/RING finger domain, C3HC4 (zinc finger)"/>
    <property type="match status" value="1"/>
</dbReference>
<dbReference type="Gene3D" id="4.10.60.10">
    <property type="entry name" value="Zinc finger, CCHC-type"/>
    <property type="match status" value="1"/>
</dbReference>
<dbReference type="InterPro" id="IPR025829">
    <property type="entry name" value="Zn_knuckle_CX2CX3GHX4C"/>
</dbReference>
<dbReference type="InterPro" id="IPR001841">
    <property type="entry name" value="Znf_RING"/>
</dbReference>
<dbReference type="SUPFAM" id="SSF57756">
    <property type="entry name" value="Retrovirus zinc finger-like domains"/>
    <property type="match status" value="1"/>
</dbReference>
<sequence length="488" mass="53440">MSSVIYYKFKSQKDPSKVTFDGTTGMSVFDVKREIIQQKKLGNGLDFDLLLYNANTNEEYDDDTYIIPRSSSVIVRRLPAQKPGRGTAARYVAANAAPNVGRNEFGKKNVPVVQKLKPTDNPVSRRPATAEDAAIQQMLQTSSDQWRETQDKMATATPIYKSNQRRAAPAFVPEHPPPNGYICFRCGQKGHWIQACPTNSDPTYDGKPRVKRTTGIPRSFLKTVEQPTDGDAANVMINAEGEYVVAQPDVASWESYQSKKKALSASDVYKMEPKDANMACGLCKHFARQASVTPCCKKLFCEECIQNALLESDFVCPKCKQKDVLLDSVKPDFRAREKIDAAVKSILGEQHNDKKANDAASSVNDRGEKRKHTEDDDSSAPAPKQVSRSVPAHVVPAKPVYGATANPKFHQGNGPLPAFPPFPPFMIPGLPIPPMMPGFAGVSPFPPNTAAPYAKNVRQGVASSQRSESGSPAQQSNNARQPSPSRSQ</sequence>
<dbReference type="InterPro" id="IPR013083">
    <property type="entry name" value="Znf_RING/FYVE/PHD"/>
</dbReference>
<evidence type="ECO:0000256" key="1">
    <source>
        <dbReference type="ARBA" id="ARBA00004123"/>
    </source>
</evidence>
<dbReference type="GO" id="GO:0061630">
    <property type="term" value="F:ubiquitin protein ligase activity"/>
    <property type="evidence" value="ECO:0000318"/>
    <property type="project" value="GO_Central"/>
</dbReference>
<dbReference type="PROSITE" id="PS51282">
    <property type="entry name" value="DWNN"/>
    <property type="match status" value="1"/>
</dbReference>
<dbReference type="PANTHER" id="PTHR15439">
    <property type="entry name" value="RETINOBLASTOMA-BINDING PROTEIN 6"/>
    <property type="match status" value="1"/>
</dbReference>
<dbReference type="RefSeq" id="XP_002173867.1">
    <property type="nucleotide sequence ID" value="XM_002173831.2"/>
</dbReference>
<dbReference type="JaponicusDB" id="SJAG_02668">
    <property type="gene designation" value="mpe1"/>
</dbReference>
<keyword evidence="2" id="KW-0479">Metal-binding</keyword>
<dbReference type="GO" id="GO:0008270">
    <property type="term" value="F:zinc ion binding"/>
    <property type="evidence" value="ECO:0007669"/>
    <property type="project" value="UniProtKB-KW"/>
</dbReference>
<evidence type="ECO:0000256" key="3">
    <source>
        <dbReference type="ARBA" id="ARBA00022771"/>
    </source>
</evidence>
<dbReference type="GO" id="GO:0005634">
    <property type="term" value="C:nucleus"/>
    <property type="evidence" value="ECO:0000318"/>
    <property type="project" value="GO_Central"/>
</dbReference>
<dbReference type="InterPro" id="IPR033489">
    <property type="entry name" value="RBBP6"/>
</dbReference>
<name>B6K0V3_SCHJY</name>
<feature type="region of interest" description="Disordered" evidence="7">
    <location>
        <begin position="350"/>
        <end position="394"/>
    </location>
</feature>
<dbReference type="Proteomes" id="UP000001744">
    <property type="component" value="Unassembled WGS sequence"/>
</dbReference>
<accession>B6K0V3</accession>
<dbReference type="GO" id="GO:0036002">
    <property type="term" value="F:pre-mRNA binding"/>
    <property type="evidence" value="ECO:0007669"/>
    <property type="project" value="EnsemblFungi"/>
</dbReference>
<dbReference type="GO" id="GO:0005829">
    <property type="term" value="C:cytosol"/>
    <property type="evidence" value="ECO:0007669"/>
    <property type="project" value="EnsemblFungi"/>
</dbReference>
<dbReference type="STRING" id="402676.B6K0V3"/>
<evidence type="ECO:0000256" key="6">
    <source>
        <dbReference type="PROSITE-ProRule" id="PRU00047"/>
    </source>
</evidence>
<dbReference type="Gene3D" id="3.10.20.90">
    <property type="entry name" value="Phosphatidylinositol 3-kinase Catalytic Subunit, Chain A, domain 1"/>
    <property type="match status" value="1"/>
</dbReference>
<dbReference type="PROSITE" id="PS50158">
    <property type="entry name" value="ZF_CCHC"/>
    <property type="match status" value="1"/>
</dbReference>
<dbReference type="InterPro" id="IPR036875">
    <property type="entry name" value="Znf_CCHC_sf"/>
</dbReference>
<dbReference type="SMART" id="SM01180">
    <property type="entry name" value="DWNN"/>
    <property type="match status" value="1"/>
</dbReference>
<dbReference type="GO" id="GO:0016874">
    <property type="term" value="F:ligase activity"/>
    <property type="evidence" value="ECO:0007669"/>
    <property type="project" value="UniProtKB-KW"/>
</dbReference>
<evidence type="ECO:0000256" key="4">
    <source>
        <dbReference type="ARBA" id="ARBA00022833"/>
    </source>
</evidence>
<dbReference type="InterPro" id="IPR001878">
    <property type="entry name" value="Znf_CCHC"/>
</dbReference>
<dbReference type="SUPFAM" id="SSF57850">
    <property type="entry name" value="RING/U-box"/>
    <property type="match status" value="1"/>
</dbReference>
<dbReference type="HOGENOM" id="CLU_019105_0_0_1"/>
<evidence type="ECO:0000259" key="8">
    <source>
        <dbReference type="PROSITE" id="PS50089"/>
    </source>
</evidence>
<evidence type="ECO:0000313" key="11">
    <source>
        <dbReference type="EMBL" id="EEB07574.1"/>
    </source>
</evidence>
<dbReference type="SMART" id="SM00343">
    <property type="entry name" value="ZnF_C2HC"/>
    <property type="match status" value="1"/>
</dbReference>
<dbReference type="GO" id="GO:0016567">
    <property type="term" value="P:protein ubiquitination"/>
    <property type="evidence" value="ECO:0000318"/>
    <property type="project" value="GO_Central"/>
</dbReference>